<evidence type="ECO:0000313" key="3">
    <source>
        <dbReference type="Proteomes" id="UP000692954"/>
    </source>
</evidence>
<evidence type="ECO:0000313" key="2">
    <source>
        <dbReference type="EMBL" id="CAD8125315.1"/>
    </source>
</evidence>
<accession>A0A8S1RF30</accession>
<feature type="coiled-coil region" evidence="1">
    <location>
        <begin position="191"/>
        <end position="272"/>
    </location>
</feature>
<gene>
    <name evidence="2" type="ORF">PSON_ATCC_30995.1.T1580038</name>
</gene>
<name>A0A8S1RF30_9CILI</name>
<evidence type="ECO:0000256" key="1">
    <source>
        <dbReference type="SAM" id="Coils"/>
    </source>
</evidence>
<proteinExistence type="predicted"/>
<sequence length="289" mass="34663">MSIFASSQKVQELLKHEGRSNSMHSFYNNRSSCYSTLNLNSSLWDQQNHQPMSILTSNRSDIKQMNGSTAKQDITNEIVQFKHDRRSSVDMFVHSGFEAYKKYQSQPRRDIKIYPNFKEELLHEVVKIEKPFYITTVEEIERYWKAKEIMLLRQKNQLEFEIKLQEQQSNKKAIILKVEPLQQISQIEVQIQQLEIQLKNKNYILNDLKIQSEELDIQYENILDQVNDKQFIKYEKQLKNIQQSFKDLNRRFHETEEQIMMKENEIESKKKQIQRKSSIIIPQNLKKTQ</sequence>
<dbReference type="Proteomes" id="UP000692954">
    <property type="component" value="Unassembled WGS sequence"/>
</dbReference>
<protein>
    <submittedName>
        <fullName evidence="2">Uncharacterized protein</fullName>
    </submittedName>
</protein>
<dbReference type="EMBL" id="CAJJDN010000158">
    <property type="protein sequence ID" value="CAD8125315.1"/>
    <property type="molecule type" value="Genomic_DNA"/>
</dbReference>
<dbReference type="AlphaFoldDB" id="A0A8S1RF30"/>
<organism evidence="2 3">
    <name type="scientific">Paramecium sonneborni</name>
    <dbReference type="NCBI Taxonomy" id="65129"/>
    <lineage>
        <taxon>Eukaryota</taxon>
        <taxon>Sar</taxon>
        <taxon>Alveolata</taxon>
        <taxon>Ciliophora</taxon>
        <taxon>Intramacronucleata</taxon>
        <taxon>Oligohymenophorea</taxon>
        <taxon>Peniculida</taxon>
        <taxon>Parameciidae</taxon>
        <taxon>Paramecium</taxon>
    </lineage>
</organism>
<reference evidence="2" key="1">
    <citation type="submission" date="2021-01" db="EMBL/GenBank/DDBJ databases">
        <authorList>
            <consortium name="Genoscope - CEA"/>
            <person name="William W."/>
        </authorList>
    </citation>
    <scope>NUCLEOTIDE SEQUENCE</scope>
</reference>
<comment type="caution">
    <text evidence="2">The sequence shown here is derived from an EMBL/GenBank/DDBJ whole genome shotgun (WGS) entry which is preliminary data.</text>
</comment>
<keyword evidence="3" id="KW-1185">Reference proteome</keyword>
<keyword evidence="1" id="KW-0175">Coiled coil</keyword>